<gene>
    <name evidence="3" type="ORF">B0H99_104258</name>
</gene>
<sequence length="95" mass="10950">MPKAKAKKFFAVLLPMLDLEKSRQFRTDHLSFLEMLRSKGHVYGNGRFSDGSGGLVIYQVASYSDCETLVKQDPYIKTGARCYEIHEWEAEWAEK</sequence>
<evidence type="ECO:0000256" key="1">
    <source>
        <dbReference type="ARBA" id="ARBA00007689"/>
    </source>
</evidence>
<protein>
    <recommendedName>
        <fullName evidence="2">YCII-related domain-containing protein</fullName>
    </recommendedName>
</protein>
<dbReference type="AlphaFoldDB" id="A0A2P8H3K6"/>
<proteinExistence type="inferred from homology"/>
<dbReference type="Pfam" id="PF03795">
    <property type="entry name" value="YCII"/>
    <property type="match status" value="1"/>
</dbReference>
<dbReference type="OrthoDB" id="162319at2"/>
<dbReference type="PANTHER" id="PTHR37828:SF1">
    <property type="entry name" value="YCII-RELATED DOMAIN-CONTAINING PROTEIN"/>
    <property type="match status" value="1"/>
</dbReference>
<evidence type="ECO:0000313" key="4">
    <source>
        <dbReference type="Proteomes" id="UP000242682"/>
    </source>
</evidence>
<evidence type="ECO:0000313" key="3">
    <source>
        <dbReference type="EMBL" id="PSL40796.1"/>
    </source>
</evidence>
<reference evidence="3 4" key="1">
    <citation type="submission" date="2018-03" db="EMBL/GenBank/DDBJ databases">
        <title>Genomic Encyclopedia of Type Strains, Phase III (KMG-III): the genomes of soil and plant-associated and newly described type strains.</title>
        <authorList>
            <person name="Whitman W."/>
        </authorList>
    </citation>
    <scope>NUCLEOTIDE SEQUENCE [LARGE SCALE GENOMIC DNA]</scope>
    <source>
        <strain evidence="3 4">CGMCC 1.12259</strain>
    </source>
</reference>
<organism evidence="3 4">
    <name type="scientific">Planomicrobium soli</name>
    <dbReference type="NCBI Taxonomy" id="1176648"/>
    <lineage>
        <taxon>Bacteria</taxon>
        <taxon>Bacillati</taxon>
        <taxon>Bacillota</taxon>
        <taxon>Bacilli</taxon>
        <taxon>Bacillales</taxon>
        <taxon>Caryophanaceae</taxon>
        <taxon>Planomicrobium</taxon>
    </lineage>
</organism>
<dbReference type="InterPro" id="IPR011008">
    <property type="entry name" value="Dimeric_a/b-barrel"/>
</dbReference>
<comment type="similarity">
    <text evidence="1">Belongs to the YciI family.</text>
</comment>
<dbReference type="RefSeq" id="WP_106533002.1">
    <property type="nucleotide sequence ID" value="NZ_PYAT01000004.1"/>
</dbReference>
<evidence type="ECO:0000259" key="2">
    <source>
        <dbReference type="Pfam" id="PF03795"/>
    </source>
</evidence>
<keyword evidence="4" id="KW-1185">Reference proteome</keyword>
<name>A0A2P8H3K6_9BACL</name>
<dbReference type="Proteomes" id="UP000242682">
    <property type="component" value="Unassembled WGS sequence"/>
</dbReference>
<dbReference type="InterPro" id="IPR005545">
    <property type="entry name" value="YCII"/>
</dbReference>
<comment type="caution">
    <text evidence="3">The sequence shown here is derived from an EMBL/GenBank/DDBJ whole genome shotgun (WGS) entry which is preliminary data.</text>
</comment>
<feature type="domain" description="YCII-related" evidence="2">
    <location>
        <begin position="19"/>
        <end position="89"/>
    </location>
</feature>
<dbReference type="Gene3D" id="3.30.70.1060">
    <property type="entry name" value="Dimeric alpha+beta barrel"/>
    <property type="match status" value="1"/>
</dbReference>
<dbReference type="SUPFAM" id="SSF54909">
    <property type="entry name" value="Dimeric alpha+beta barrel"/>
    <property type="match status" value="1"/>
</dbReference>
<accession>A0A2P8H3K6</accession>
<dbReference type="PANTHER" id="PTHR37828">
    <property type="entry name" value="GSR2449 PROTEIN"/>
    <property type="match status" value="1"/>
</dbReference>
<dbReference type="EMBL" id="PYAT01000004">
    <property type="protein sequence ID" value="PSL40796.1"/>
    <property type="molecule type" value="Genomic_DNA"/>
</dbReference>